<dbReference type="EMBL" id="JAAEDI010000029">
    <property type="protein sequence ID" value="MBR0652511.1"/>
    <property type="molecule type" value="Genomic_DNA"/>
</dbReference>
<reference evidence="2" key="1">
    <citation type="journal article" date="2021" name="Syst. Appl. Microbiol.">
        <title>Roseomonas hellenica sp. nov., isolated from roots of wild-growing Alkanna tinctoria.</title>
        <authorList>
            <person name="Rat A."/>
            <person name="Naranjo H.D."/>
            <person name="Lebbe L."/>
            <person name="Cnockaert M."/>
            <person name="Krigas N."/>
            <person name="Grigoriadou K."/>
            <person name="Maloupa E."/>
            <person name="Willems A."/>
        </authorList>
    </citation>
    <scope>NUCLEOTIDE SEQUENCE [LARGE SCALE GENOMIC DNA]</scope>
    <source>
        <strain evidence="2">LMG 31159</strain>
    </source>
</reference>
<gene>
    <name evidence="1" type="ORF">GXW78_22840</name>
</gene>
<dbReference type="Proteomes" id="UP000698752">
    <property type="component" value="Unassembled WGS sequence"/>
</dbReference>
<comment type="caution">
    <text evidence="1">The sequence shown here is derived from an EMBL/GenBank/DDBJ whole genome shotgun (WGS) entry which is preliminary data.</text>
</comment>
<accession>A0ABS5ENA8</accession>
<name>A0ABS5ENA8_9PROT</name>
<proteinExistence type="predicted"/>
<organism evidence="1 2">
    <name type="scientific">Neoroseomonas terrae</name>
    <dbReference type="NCBI Taxonomy" id="424799"/>
    <lineage>
        <taxon>Bacteria</taxon>
        <taxon>Pseudomonadati</taxon>
        <taxon>Pseudomonadota</taxon>
        <taxon>Alphaproteobacteria</taxon>
        <taxon>Acetobacterales</taxon>
        <taxon>Acetobacteraceae</taxon>
        <taxon>Neoroseomonas</taxon>
    </lineage>
</organism>
<evidence type="ECO:0000313" key="1">
    <source>
        <dbReference type="EMBL" id="MBR0652511.1"/>
    </source>
</evidence>
<protein>
    <submittedName>
        <fullName evidence="1">Uncharacterized protein</fullName>
    </submittedName>
</protein>
<dbReference type="RefSeq" id="WP_211871224.1">
    <property type="nucleotide sequence ID" value="NZ_JAAEDI010000029.1"/>
</dbReference>
<sequence>MRLPPQSEFLYIPIEDPPVTAPVDVLVLGPAPADPLPAEVLVLGTALADPLPAEVLVLGQALTDLLSANVQIPNPSAGDASIPVLGGAEPPPGAGPGLPTEDAFPTLAELDAILAAHAGPQAGPDATQRAEVAALLGLDPAIAADPDLYAAVIGAMPDPNEDDVLLIWLAEAGAEPCPPEFPERACDWQVG</sequence>
<evidence type="ECO:0000313" key="2">
    <source>
        <dbReference type="Proteomes" id="UP000698752"/>
    </source>
</evidence>
<keyword evidence="2" id="KW-1185">Reference proteome</keyword>